<dbReference type="Pfam" id="PF01678">
    <property type="entry name" value="DAP_epimerase"/>
    <property type="match status" value="2"/>
</dbReference>
<dbReference type="EMBL" id="JACETM010000040">
    <property type="protein sequence ID" value="MBA4724290.1"/>
    <property type="molecule type" value="Genomic_DNA"/>
</dbReference>
<dbReference type="PANTHER" id="PTHR31689:SF0">
    <property type="entry name" value="DIAMINOPIMELATE EPIMERASE"/>
    <property type="match status" value="1"/>
</dbReference>
<protein>
    <recommendedName>
        <fullName evidence="3">Diaminopimelate epimerase</fullName>
        <ecNumber evidence="3">5.1.1.7</ecNumber>
    </recommendedName>
</protein>
<evidence type="ECO:0000256" key="2">
    <source>
        <dbReference type="ARBA" id="ARBA00023235"/>
    </source>
</evidence>
<dbReference type="GO" id="GO:0008837">
    <property type="term" value="F:diaminopimelate epimerase activity"/>
    <property type="evidence" value="ECO:0007669"/>
    <property type="project" value="UniProtKB-UniRule"/>
</dbReference>
<accession>A0A838YL51</accession>
<reference evidence="4 5" key="1">
    <citation type="submission" date="2020-06" db="EMBL/GenBank/DDBJ databases">
        <title>Dysbiosis in marine aquaculture revealed through microbiome analysis: reverse ecology for environmental sustainability.</title>
        <authorList>
            <person name="Haro-Moreno J.M."/>
            <person name="Coutinho F.H."/>
            <person name="Zaragoza-Solas A."/>
            <person name="Picazo A."/>
            <person name="Almagro-Moreno S."/>
            <person name="Lopez-Perez M."/>
        </authorList>
    </citation>
    <scope>NUCLEOTIDE SEQUENCE [LARGE SCALE GENOMIC DNA]</scope>
    <source>
        <strain evidence="4">MCMED-G42</strain>
    </source>
</reference>
<dbReference type="InterPro" id="IPR001653">
    <property type="entry name" value="DAP_epimerase_DapF"/>
</dbReference>
<organism evidence="4 5">
    <name type="scientific">SAR86 cluster bacterium</name>
    <dbReference type="NCBI Taxonomy" id="2030880"/>
    <lineage>
        <taxon>Bacteria</taxon>
        <taxon>Pseudomonadati</taxon>
        <taxon>Pseudomonadota</taxon>
        <taxon>Gammaproteobacteria</taxon>
        <taxon>SAR86 cluster</taxon>
    </lineage>
</organism>
<gene>
    <name evidence="4" type="primary">dapF</name>
    <name evidence="4" type="ORF">H2021_03625</name>
</gene>
<dbReference type="SUPFAM" id="SSF54506">
    <property type="entry name" value="Diaminopimelate epimerase-like"/>
    <property type="match status" value="2"/>
</dbReference>
<dbReference type="AlphaFoldDB" id="A0A838YL51"/>
<dbReference type="GO" id="GO:0009089">
    <property type="term" value="P:lysine biosynthetic process via diaminopimelate"/>
    <property type="evidence" value="ECO:0007669"/>
    <property type="project" value="UniProtKB-UniRule"/>
</dbReference>
<dbReference type="Proteomes" id="UP000585327">
    <property type="component" value="Unassembled WGS sequence"/>
</dbReference>
<dbReference type="GO" id="GO:0005829">
    <property type="term" value="C:cytosol"/>
    <property type="evidence" value="ECO:0007669"/>
    <property type="project" value="TreeGrafter"/>
</dbReference>
<evidence type="ECO:0000313" key="4">
    <source>
        <dbReference type="EMBL" id="MBA4724290.1"/>
    </source>
</evidence>
<dbReference type="Gene3D" id="3.10.310.10">
    <property type="entry name" value="Diaminopimelate Epimerase, Chain A, domain 1"/>
    <property type="match status" value="2"/>
</dbReference>
<evidence type="ECO:0000313" key="5">
    <source>
        <dbReference type="Proteomes" id="UP000585327"/>
    </source>
</evidence>
<evidence type="ECO:0000256" key="1">
    <source>
        <dbReference type="ARBA" id="ARBA00010219"/>
    </source>
</evidence>
<proteinExistence type="inferred from homology"/>
<comment type="similarity">
    <text evidence="1">Belongs to the diaminopimelate epimerase family.</text>
</comment>
<sequence length="258" mass="28755">MIKFKKMHGNGNDFIVINALTENIKFTKNKIAKLACRRKGIGFDQLILVYPPTKIDTDFLIKFYNSDGSSAKMCLNGIRCAALFIWQEELSPHKTINLQTASRNIECTKKNSNVEALIEKPFEISEKALIMEFSKKLSDQKFSLVDCGNKHLCIKQSSIKSFDLEALYERLQPAISKHNFNLSIYKKIKGQVHIRTFENGAGETLSCGSASASVASITLKKDKKIKISSKGGNLQFASFEDKLKMTGPAANVFSGTID</sequence>
<evidence type="ECO:0000256" key="3">
    <source>
        <dbReference type="NCBIfam" id="TIGR00652"/>
    </source>
</evidence>
<keyword evidence="2 4" id="KW-0413">Isomerase</keyword>
<dbReference type="NCBIfam" id="TIGR00652">
    <property type="entry name" value="DapF"/>
    <property type="match status" value="1"/>
</dbReference>
<name>A0A838YL51_9GAMM</name>
<comment type="caution">
    <text evidence="4">The sequence shown here is derived from an EMBL/GenBank/DDBJ whole genome shotgun (WGS) entry which is preliminary data.</text>
</comment>
<dbReference type="PANTHER" id="PTHR31689">
    <property type="entry name" value="DIAMINOPIMELATE EPIMERASE, CHLOROPLASTIC"/>
    <property type="match status" value="1"/>
</dbReference>
<dbReference type="EC" id="5.1.1.7" evidence="3"/>